<evidence type="ECO:0000256" key="2">
    <source>
        <dbReference type="ARBA" id="ARBA00007441"/>
    </source>
</evidence>
<dbReference type="PANTHER" id="PTHR11879">
    <property type="entry name" value="ASPARTATE AMINOTRANSFERASE"/>
    <property type="match status" value="1"/>
</dbReference>
<keyword evidence="4 8" id="KW-0032">Aminotransferase</keyword>
<evidence type="ECO:0000256" key="3">
    <source>
        <dbReference type="ARBA" id="ARBA00011738"/>
    </source>
</evidence>
<dbReference type="PRINTS" id="PR00799">
    <property type="entry name" value="TRANSAMINASE"/>
</dbReference>
<reference evidence="10 11" key="1">
    <citation type="submission" date="2011-02" db="EMBL/GenBank/DDBJ databases">
        <title>The Genome Sequence of Sphaeroforma arctica JP610.</title>
        <authorList>
            <consortium name="The Broad Institute Genome Sequencing Platform"/>
            <person name="Russ C."/>
            <person name="Cuomo C."/>
            <person name="Young S.K."/>
            <person name="Zeng Q."/>
            <person name="Gargeya S."/>
            <person name="Alvarado L."/>
            <person name="Berlin A."/>
            <person name="Chapman S.B."/>
            <person name="Chen Z."/>
            <person name="Freedman E."/>
            <person name="Gellesch M."/>
            <person name="Goldberg J."/>
            <person name="Griggs A."/>
            <person name="Gujja S."/>
            <person name="Heilman E."/>
            <person name="Heiman D."/>
            <person name="Howarth C."/>
            <person name="Mehta T."/>
            <person name="Neiman D."/>
            <person name="Pearson M."/>
            <person name="Roberts A."/>
            <person name="Saif S."/>
            <person name="Shea T."/>
            <person name="Shenoy N."/>
            <person name="Sisk P."/>
            <person name="Stolte C."/>
            <person name="Sykes S."/>
            <person name="White J."/>
            <person name="Yandava C."/>
            <person name="Burger G."/>
            <person name="Gray M.W."/>
            <person name="Holland P.W.H."/>
            <person name="King N."/>
            <person name="Lang F.B.F."/>
            <person name="Roger A.J."/>
            <person name="Ruiz-Trillo I."/>
            <person name="Haas B."/>
            <person name="Nusbaum C."/>
            <person name="Birren B."/>
        </authorList>
    </citation>
    <scope>NUCLEOTIDE SEQUENCE [LARGE SCALE GENOMIC DNA]</scope>
    <source>
        <strain evidence="10 11">JP610</strain>
    </source>
</reference>
<feature type="domain" description="Aminotransferase class I/classII large" evidence="9">
    <location>
        <begin position="1"/>
        <end position="181"/>
    </location>
</feature>
<dbReference type="PROSITE" id="PS00105">
    <property type="entry name" value="AA_TRANSFER_CLASS_1"/>
    <property type="match status" value="1"/>
</dbReference>
<dbReference type="OrthoDB" id="6752799at2759"/>
<dbReference type="STRING" id="667725.A0A0L0FLJ1"/>
<dbReference type="RefSeq" id="XP_014150795.1">
    <property type="nucleotide sequence ID" value="XM_014295320.1"/>
</dbReference>
<dbReference type="Gene3D" id="3.40.640.10">
    <property type="entry name" value="Type I PLP-dependent aspartate aminotransferase-like (Major domain)"/>
    <property type="match status" value="1"/>
</dbReference>
<dbReference type="PANTHER" id="PTHR11879:SF22">
    <property type="entry name" value="ASPARTATE AMINOTRANSFERASE, MITOCHONDRIAL"/>
    <property type="match status" value="1"/>
</dbReference>
<evidence type="ECO:0000256" key="5">
    <source>
        <dbReference type="ARBA" id="ARBA00022679"/>
    </source>
</evidence>
<dbReference type="GO" id="GO:0005739">
    <property type="term" value="C:mitochondrion"/>
    <property type="evidence" value="ECO:0007669"/>
    <property type="project" value="TreeGrafter"/>
</dbReference>
<evidence type="ECO:0000313" key="10">
    <source>
        <dbReference type="EMBL" id="KNC76893.1"/>
    </source>
</evidence>
<sequence length="187" mass="20546">AYQGFASGDVDNDAYSVRSFIEDGHNIALCQSYAKNMGLYGERVGALTVTTSEKQHAFNVASQLKTIIRPTYSSPPIHGARLATMILTDTSLKSLWLEEVKAMADRIIGARALLTQKLDEAGSILPWGHINKQIGMFCFSGLSTEQCKRLRDEHSVYLTMDGRISMAGVTTSNVTYIAKAIHEVTKE</sequence>
<keyword evidence="5 8" id="KW-0808">Transferase</keyword>
<comment type="catalytic activity">
    <reaction evidence="7 8">
        <text>L-aspartate + 2-oxoglutarate = oxaloacetate + L-glutamate</text>
        <dbReference type="Rhea" id="RHEA:21824"/>
        <dbReference type="ChEBI" id="CHEBI:16452"/>
        <dbReference type="ChEBI" id="CHEBI:16810"/>
        <dbReference type="ChEBI" id="CHEBI:29985"/>
        <dbReference type="ChEBI" id="CHEBI:29991"/>
        <dbReference type="EC" id="2.6.1.1"/>
    </reaction>
</comment>
<comment type="miscellaneous">
    <text evidence="8">In eukaryotes there are cytoplasmic, mitochondrial and chloroplastic isozymes.</text>
</comment>
<accession>A0A0L0FLJ1</accession>
<comment type="subunit">
    <text evidence="3 8">Homodimer.</text>
</comment>
<comment type="similarity">
    <text evidence="2">Belongs to the class-I pyridoxal-phosphate-dependent aminotransferase family.</text>
</comment>
<dbReference type="Gene3D" id="3.90.1150.10">
    <property type="entry name" value="Aspartate Aminotransferase, domain 1"/>
    <property type="match status" value="1"/>
</dbReference>
<dbReference type="GO" id="GO:0004069">
    <property type="term" value="F:L-aspartate:2-oxoglutarate aminotransferase activity"/>
    <property type="evidence" value="ECO:0007669"/>
    <property type="project" value="UniProtKB-EC"/>
</dbReference>
<evidence type="ECO:0000259" key="9">
    <source>
        <dbReference type="Pfam" id="PF00155"/>
    </source>
</evidence>
<dbReference type="GeneID" id="25911133"/>
<evidence type="ECO:0000313" key="11">
    <source>
        <dbReference type="Proteomes" id="UP000054560"/>
    </source>
</evidence>
<dbReference type="InterPro" id="IPR015421">
    <property type="entry name" value="PyrdxlP-dep_Trfase_major"/>
</dbReference>
<proteinExistence type="inferred from homology"/>
<dbReference type="eggNOG" id="KOG1411">
    <property type="taxonomic scope" value="Eukaryota"/>
</dbReference>
<dbReference type="InterPro" id="IPR015424">
    <property type="entry name" value="PyrdxlP-dep_Trfase"/>
</dbReference>
<dbReference type="Pfam" id="PF00155">
    <property type="entry name" value="Aminotran_1_2"/>
    <property type="match status" value="1"/>
</dbReference>
<dbReference type="EMBL" id="KQ242926">
    <property type="protein sequence ID" value="KNC76893.1"/>
    <property type="molecule type" value="Genomic_DNA"/>
</dbReference>
<evidence type="ECO:0000256" key="7">
    <source>
        <dbReference type="ARBA" id="ARBA00049185"/>
    </source>
</evidence>
<dbReference type="GO" id="GO:0006520">
    <property type="term" value="P:amino acid metabolic process"/>
    <property type="evidence" value="ECO:0007669"/>
    <property type="project" value="InterPro"/>
</dbReference>
<evidence type="ECO:0000256" key="1">
    <source>
        <dbReference type="ARBA" id="ARBA00001933"/>
    </source>
</evidence>
<dbReference type="InterPro" id="IPR004839">
    <property type="entry name" value="Aminotransferase_I/II_large"/>
</dbReference>
<keyword evidence="11" id="KW-1185">Reference proteome</keyword>
<evidence type="ECO:0000256" key="8">
    <source>
        <dbReference type="RuleBase" id="RU000480"/>
    </source>
</evidence>
<dbReference type="InterPro" id="IPR000796">
    <property type="entry name" value="Asp_trans"/>
</dbReference>
<dbReference type="InterPro" id="IPR015422">
    <property type="entry name" value="PyrdxlP-dep_Trfase_small"/>
</dbReference>
<comment type="cofactor">
    <cofactor evidence="1">
        <name>pyridoxal 5'-phosphate</name>
        <dbReference type="ChEBI" id="CHEBI:597326"/>
    </cofactor>
</comment>
<dbReference type="GO" id="GO:0030170">
    <property type="term" value="F:pyridoxal phosphate binding"/>
    <property type="evidence" value="ECO:0007669"/>
    <property type="project" value="InterPro"/>
</dbReference>
<protein>
    <recommendedName>
        <fullName evidence="8">Aspartate aminotransferase</fullName>
        <ecNumber evidence="8">2.6.1.1</ecNumber>
    </recommendedName>
</protein>
<dbReference type="AlphaFoldDB" id="A0A0L0FLJ1"/>
<dbReference type="EC" id="2.6.1.1" evidence="8"/>
<name>A0A0L0FLJ1_9EUKA</name>
<keyword evidence="6" id="KW-0663">Pyridoxal phosphate</keyword>
<feature type="non-terminal residue" evidence="10">
    <location>
        <position position="1"/>
    </location>
</feature>
<organism evidence="10 11">
    <name type="scientific">Sphaeroforma arctica JP610</name>
    <dbReference type="NCBI Taxonomy" id="667725"/>
    <lineage>
        <taxon>Eukaryota</taxon>
        <taxon>Ichthyosporea</taxon>
        <taxon>Ichthyophonida</taxon>
        <taxon>Sphaeroforma</taxon>
    </lineage>
</organism>
<evidence type="ECO:0000256" key="6">
    <source>
        <dbReference type="ARBA" id="ARBA00022898"/>
    </source>
</evidence>
<evidence type="ECO:0000256" key="4">
    <source>
        <dbReference type="ARBA" id="ARBA00022576"/>
    </source>
</evidence>
<gene>
    <name evidence="10" type="ORF">SARC_10629</name>
</gene>
<dbReference type="InterPro" id="IPR004838">
    <property type="entry name" value="NHTrfase_class1_PyrdxlP-BS"/>
</dbReference>
<dbReference type="SUPFAM" id="SSF53383">
    <property type="entry name" value="PLP-dependent transferases"/>
    <property type="match status" value="1"/>
</dbReference>
<dbReference type="Proteomes" id="UP000054560">
    <property type="component" value="Unassembled WGS sequence"/>
</dbReference>